<dbReference type="Pfam" id="PF18935">
    <property type="entry name" value="DUF5683"/>
    <property type="match status" value="1"/>
</dbReference>
<reference evidence="4" key="1">
    <citation type="submission" date="2020-07" db="EMBL/GenBank/DDBJ databases">
        <title>Huge and variable diversity of episymbiotic CPR bacteria and DPANN archaea in groundwater ecosystems.</title>
        <authorList>
            <person name="He C.Y."/>
            <person name="Keren R."/>
            <person name="Whittaker M."/>
            <person name="Farag I.F."/>
            <person name="Doudna J."/>
            <person name="Cate J.H.D."/>
            <person name="Banfield J.F."/>
        </authorList>
    </citation>
    <scope>NUCLEOTIDE SEQUENCE</scope>
    <source>
        <strain evidence="4">NC_groundwater_928_Pr1_S-0.2um_72_17</strain>
    </source>
</reference>
<evidence type="ECO:0000256" key="1">
    <source>
        <dbReference type="SAM" id="SignalP"/>
    </source>
</evidence>
<protein>
    <submittedName>
        <fullName evidence="4">PEGA domain-containing protein</fullName>
    </submittedName>
</protein>
<proteinExistence type="predicted"/>
<evidence type="ECO:0000259" key="3">
    <source>
        <dbReference type="Pfam" id="PF18935"/>
    </source>
</evidence>
<organism evidence="4 5">
    <name type="scientific">Eiseniibacteriota bacterium</name>
    <dbReference type="NCBI Taxonomy" id="2212470"/>
    <lineage>
        <taxon>Bacteria</taxon>
        <taxon>Candidatus Eiseniibacteriota</taxon>
    </lineage>
</organism>
<name>A0A9D6QLI9_UNCEI</name>
<feature type="signal peptide" evidence="1">
    <location>
        <begin position="1"/>
        <end position="22"/>
    </location>
</feature>
<evidence type="ECO:0000259" key="2">
    <source>
        <dbReference type="Pfam" id="PF08308"/>
    </source>
</evidence>
<keyword evidence="1" id="KW-0732">Signal</keyword>
<dbReference type="AlphaFoldDB" id="A0A9D6QLI9"/>
<evidence type="ECO:0000313" key="4">
    <source>
        <dbReference type="EMBL" id="MBI3538748.1"/>
    </source>
</evidence>
<dbReference type="Pfam" id="PF08308">
    <property type="entry name" value="PEGA"/>
    <property type="match status" value="1"/>
</dbReference>
<evidence type="ECO:0000313" key="5">
    <source>
        <dbReference type="Proteomes" id="UP000807850"/>
    </source>
</evidence>
<dbReference type="InterPro" id="IPR043738">
    <property type="entry name" value="DUF5683"/>
</dbReference>
<dbReference type="EMBL" id="JACQAY010000020">
    <property type="protein sequence ID" value="MBI3538748.1"/>
    <property type="molecule type" value="Genomic_DNA"/>
</dbReference>
<feature type="chain" id="PRO_5038543279" evidence="1">
    <location>
        <begin position="23"/>
        <end position="252"/>
    </location>
</feature>
<dbReference type="InterPro" id="IPR013229">
    <property type="entry name" value="PEGA"/>
</dbReference>
<dbReference type="Proteomes" id="UP000807850">
    <property type="component" value="Unassembled WGS sequence"/>
</dbReference>
<feature type="domain" description="DUF5683" evidence="3">
    <location>
        <begin position="108"/>
        <end position="215"/>
    </location>
</feature>
<comment type="caution">
    <text evidence="4">The sequence shown here is derived from an EMBL/GenBank/DDBJ whole genome shotgun (WGS) entry which is preliminary data.</text>
</comment>
<accession>A0A9D6QLI9</accession>
<gene>
    <name evidence="4" type="ORF">HY076_00540</name>
</gene>
<sequence length="252" mass="26510">MTVRTALVASLMAVAIAAPAWAQVPARSMPGTTGSLTIMSRPSGASFRLIGDQSVVGRTPMTLDRGLAGRYRVWGEDIGYERWKRAIALDGVTADTVWMTLKTKSGLMAGLRSFIIPGWGQFYDDHPGRGTVFMLAGLATGAGAVYAQSVYRNRVDDFQAADAAYQAATTPAEIASTFAARTAASRRAQDAYDARRWVAIGGAALWGLSWLEAAISVPHPVGPILLGGATGFVPAPSATGDGVTVTVAQMRF</sequence>
<feature type="domain" description="PEGA" evidence="2">
    <location>
        <begin position="34"/>
        <end position="101"/>
    </location>
</feature>